<evidence type="ECO:0000256" key="1">
    <source>
        <dbReference type="SAM" id="SignalP"/>
    </source>
</evidence>
<dbReference type="Pfam" id="PF14467">
    <property type="entry name" value="DUF4426"/>
    <property type="match status" value="1"/>
</dbReference>
<feature type="signal peptide" evidence="1">
    <location>
        <begin position="1"/>
        <end position="29"/>
    </location>
</feature>
<name>A0ABQ0I1P5_9ALTE</name>
<protein>
    <recommendedName>
        <fullName evidence="2">DUF4426 domain-containing protein</fullName>
    </recommendedName>
</protein>
<evidence type="ECO:0000313" key="4">
    <source>
        <dbReference type="Proteomes" id="UP000008372"/>
    </source>
</evidence>
<feature type="domain" description="DUF4426" evidence="2">
    <location>
        <begin position="33"/>
        <end position="149"/>
    </location>
</feature>
<dbReference type="Gene3D" id="2.60.40.3340">
    <property type="entry name" value="Domain of unknown function DUF4426"/>
    <property type="match status" value="1"/>
</dbReference>
<evidence type="ECO:0000313" key="3">
    <source>
        <dbReference type="EMBL" id="GAC03224.1"/>
    </source>
</evidence>
<reference evidence="3 4" key="1">
    <citation type="journal article" date="2014" name="Environ. Microbiol.">
        <title>Comparative genomics of the marine bacterial genus Glaciecola reveals the high degree of genomic diversity and genomic characteristic for cold adaptation.</title>
        <authorList>
            <person name="Qin Q.L."/>
            <person name="Xie B.B."/>
            <person name="Yu Y."/>
            <person name="Shu Y.L."/>
            <person name="Rong J.C."/>
            <person name="Zhang Y.J."/>
            <person name="Zhao D.L."/>
            <person name="Chen X.L."/>
            <person name="Zhang X.Y."/>
            <person name="Chen B."/>
            <person name="Zhou B.C."/>
            <person name="Zhang Y.Z."/>
        </authorList>
    </citation>
    <scope>NUCLEOTIDE SEQUENCE [LARGE SCALE GENOMIC DNA]</scope>
    <source>
        <strain evidence="3 4">NO2</strain>
    </source>
</reference>
<proteinExistence type="predicted"/>
<keyword evidence="4" id="KW-1185">Reference proteome</keyword>
<dbReference type="RefSeq" id="WP_008302068.1">
    <property type="nucleotide sequence ID" value="NZ_BAEK01000006.1"/>
</dbReference>
<organism evidence="3 4">
    <name type="scientific">Paraglaciecola agarilytica NO2</name>
    <dbReference type="NCBI Taxonomy" id="1125747"/>
    <lineage>
        <taxon>Bacteria</taxon>
        <taxon>Pseudomonadati</taxon>
        <taxon>Pseudomonadota</taxon>
        <taxon>Gammaproteobacteria</taxon>
        <taxon>Alteromonadales</taxon>
        <taxon>Alteromonadaceae</taxon>
        <taxon>Paraglaciecola</taxon>
    </lineage>
</organism>
<dbReference type="EMBL" id="BAEK01000006">
    <property type="protein sequence ID" value="GAC03224.1"/>
    <property type="molecule type" value="Genomic_DNA"/>
</dbReference>
<comment type="caution">
    <text evidence="3">The sequence shown here is derived from an EMBL/GenBank/DDBJ whole genome shotgun (WGS) entry which is preliminary data.</text>
</comment>
<feature type="chain" id="PRO_5047439462" description="DUF4426 domain-containing protein" evidence="1">
    <location>
        <begin position="30"/>
        <end position="149"/>
    </location>
</feature>
<dbReference type="Proteomes" id="UP000008372">
    <property type="component" value="Unassembled WGS sequence"/>
</dbReference>
<accession>A0ABQ0I1P5</accession>
<sequence>MSLVISKRSLMAGSLMLLANLLFSAMAVAEQKETLGKWDVHYIAFNSTFITPDVAKHYSIVRSKYNGVINISVLNKADQKAQSAVLTGTARNLLGVSKSLTFKEVSEGDAIYYIAVLPFSDQETFRITVNINDGTDQQVLKFQHKFYAE</sequence>
<dbReference type="InterPro" id="IPR025218">
    <property type="entry name" value="DUF4426"/>
</dbReference>
<gene>
    <name evidence="3" type="ORF">GAGA_0359</name>
</gene>
<evidence type="ECO:0000259" key="2">
    <source>
        <dbReference type="Pfam" id="PF14467"/>
    </source>
</evidence>
<keyword evidence="1" id="KW-0732">Signal</keyword>